<sequence length="262" mass="28410">MVMKYEAADIVRVETGDTLSSIAAKNDVSLAELLAANPQIKNPNVLAAGQRLRIPAKPVEFALRFVNLVNRPPVGVRYRILLGQKVLASGTVTEKDNEANMKVAAGSRLSVHAQRIGETALAEVAQLVVKREHPVMLLRINSAKIPSKTEPHPKTPSPPPPPPKKDKPAKPPATPADKKTDQGVDHAKDKNPQAQPEHKILPGECACGKDITIDQLLAIFPARKKKLLEKFVTPLNSMMTKYAIDSCLRKSHALAQIGHESG</sequence>
<dbReference type="Proteomes" id="UP000008311">
    <property type="component" value="Unassembled WGS sequence"/>
</dbReference>
<dbReference type="SMART" id="SM00257">
    <property type="entry name" value="LysM"/>
    <property type="match status" value="1"/>
</dbReference>
<dbReference type="InterPro" id="IPR018392">
    <property type="entry name" value="LysM"/>
</dbReference>
<dbReference type="EMBL" id="EQ991525">
    <property type="protein sequence ID" value="EEF22688.1"/>
    <property type="molecule type" value="Genomic_DNA"/>
</dbReference>
<evidence type="ECO:0000259" key="2">
    <source>
        <dbReference type="PROSITE" id="PS51782"/>
    </source>
</evidence>
<dbReference type="CDD" id="cd00118">
    <property type="entry name" value="LysM"/>
    <property type="match status" value="1"/>
</dbReference>
<feature type="compositionally biased region" description="Basic and acidic residues" evidence="1">
    <location>
        <begin position="176"/>
        <end position="200"/>
    </location>
</feature>
<proteinExistence type="predicted"/>
<dbReference type="PROSITE" id="PS51782">
    <property type="entry name" value="LYSM"/>
    <property type="match status" value="1"/>
</dbReference>
<dbReference type="InterPro" id="IPR036779">
    <property type="entry name" value="LysM_dom_sf"/>
</dbReference>
<feature type="region of interest" description="Disordered" evidence="1">
    <location>
        <begin position="143"/>
        <end position="200"/>
    </location>
</feature>
<name>B9TN76_RICCO</name>
<evidence type="ECO:0000256" key="1">
    <source>
        <dbReference type="SAM" id="MobiDB-lite"/>
    </source>
</evidence>
<feature type="domain" description="LysM" evidence="2">
    <location>
        <begin position="9"/>
        <end position="54"/>
    </location>
</feature>
<protein>
    <recommendedName>
        <fullName evidence="2">LysM domain-containing protein</fullName>
    </recommendedName>
</protein>
<keyword evidence="4" id="KW-1185">Reference proteome</keyword>
<reference evidence="4" key="1">
    <citation type="journal article" date="2010" name="Nat. Biotechnol.">
        <title>Draft genome sequence of the oilseed species Ricinus communis.</title>
        <authorList>
            <person name="Chan A.P."/>
            <person name="Crabtree J."/>
            <person name="Zhao Q."/>
            <person name="Lorenzi H."/>
            <person name="Orvis J."/>
            <person name="Puiu D."/>
            <person name="Melake-Berhan A."/>
            <person name="Jones K.M."/>
            <person name="Redman J."/>
            <person name="Chen G."/>
            <person name="Cahoon E.B."/>
            <person name="Gedil M."/>
            <person name="Stanke M."/>
            <person name="Haas B.J."/>
            <person name="Wortman J.R."/>
            <person name="Fraser-Liggett C.M."/>
            <person name="Ravel J."/>
            <person name="Rabinowicz P.D."/>
        </authorList>
    </citation>
    <scope>NUCLEOTIDE SEQUENCE [LARGE SCALE GENOMIC DNA]</scope>
    <source>
        <strain evidence="4">cv. Hale</strain>
    </source>
</reference>
<dbReference type="InParanoid" id="B9TN76"/>
<accession>B9TN76</accession>
<evidence type="ECO:0000313" key="4">
    <source>
        <dbReference type="Proteomes" id="UP000008311"/>
    </source>
</evidence>
<gene>
    <name evidence="3" type="ORF">RCOM_2013080</name>
</gene>
<dbReference type="Gene3D" id="3.10.350.10">
    <property type="entry name" value="LysM domain"/>
    <property type="match status" value="1"/>
</dbReference>
<organism evidence="3 4">
    <name type="scientific">Ricinus communis</name>
    <name type="common">Castor bean</name>
    <dbReference type="NCBI Taxonomy" id="3988"/>
    <lineage>
        <taxon>Eukaryota</taxon>
        <taxon>Viridiplantae</taxon>
        <taxon>Streptophyta</taxon>
        <taxon>Embryophyta</taxon>
        <taxon>Tracheophyta</taxon>
        <taxon>Spermatophyta</taxon>
        <taxon>Magnoliopsida</taxon>
        <taxon>eudicotyledons</taxon>
        <taxon>Gunneridae</taxon>
        <taxon>Pentapetalae</taxon>
        <taxon>rosids</taxon>
        <taxon>fabids</taxon>
        <taxon>Malpighiales</taxon>
        <taxon>Euphorbiaceae</taxon>
        <taxon>Acalyphoideae</taxon>
        <taxon>Acalypheae</taxon>
        <taxon>Ricinus</taxon>
    </lineage>
</organism>
<dbReference type="Pfam" id="PF01476">
    <property type="entry name" value="LysM"/>
    <property type="match status" value="1"/>
</dbReference>
<dbReference type="SUPFAM" id="SSF54106">
    <property type="entry name" value="LysM domain"/>
    <property type="match status" value="1"/>
</dbReference>
<evidence type="ECO:0000313" key="3">
    <source>
        <dbReference type="EMBL" id="EEF22688.1"/>
    </source>
</evidence>
<dbReference type="AlphaFoldDB" id="B9TN76"/>
<feature type="non-terminal residue" evidence="3">
    <location>
        <position position="262"/>
    </location>
</feature>